<organism evidence="1">
    <name type="scientific">Castellaniella ginsengisoli</name>
    <dbReference type="NCBI Taxonomy" id="546114"/>
    <lineage>
        <taxon>Bacteria</taxon>
        <taxon>Pseudomonadati</taxon>
        <taxon>Pseudomonadota</taxon>
        <taxon>Betaproteobacteria</taxon>
        <taxon>Burkholderiales</taxon>
        <taxon>Alcaligenaceae</taxon>
        <taxon>Castellaniella</taxon>
    </lineage>
</organism>
<gene>
    <name evidence="1" type="ORF">ABRY94_11705</name>
</gene>
<sequence length="219" mass="23982">MASYFPNGTILSVSTALSDGGNINSMTNAKPAVATADSSGFTVSQGDIMVLNSNWADATDRVFRASVASSSTVTFEGLDTTDTDRFQIGAGDGSIQVVDDWVQLSQVREVGKTGGDQNFFQWQYLEDRSSQQKQRPTFKSAKSMTVTLDYDPAKAWYASLDELDQKGDAVVLRAVLPNGAKLFYYVYPSFDADPSLTMNENMVNTATFSQISRFTRYES</sequence>
<dbReference type="EMBL" id="CP158262">
    <property type="protein sequence ID" value="XDJ68730.1"/>
    <property type="molecule type" value="Genomic_DNA"/>
</dbReference>
<name>A0AB39ESI3_9BURK</name>
<protein>
    <submittedName>
        <fullName evidence="1">Phage tail protein</fullName>
    </submittedName>
</protein>
<evidence type="ECO:0000313" key="1">
    <source>
        <dbReference type="EMBL" id="XDJ68730.1"/>
    </source>
</evidence>
<dbReference type="AlphaFoldDB" id="A0AB39ESI3"/>
<dbReference type="Pfam" id="PF08813">
    <property type="entry name" value="Phage_tail_3"/>
    <property type="match status" value="1"/>
</dbReference>
<dbReference type="InterPro" id="IPR014918">
    <property type="entry name" value="Phage_tail_3"/>
</dbReference>
<accession>A0AB39ESI3</accession>
<dbReference type="RefSeq" id="WP_368655389.1">
    <property type="nucleotide sequence ID" value="NZ_CP158262.1"/>
</dbReference>
<reference evidence="1" key="1">
    <citation type="submission" date="2024-05" db="EMBL/GenBank/DDBJ databases">
        <authorList>
            <person name="Luo Y.-C."/>
            <person name="Nicholds J."/>
            <person name="Mortimer T."/>
            <person name="Maboni G."/>
        </authorList>
    </citation>
    <scope>NUCLEOTIDE SEQUENCE</scope>
    <source>
        <strain evidence="1">144863</strain>
    </source>
</reference>
<proteinExistence type="predicted"/>
<dbReference type="Gene3D" id="4.10.410.40">
    <property type="match status" value="1"/>
</dbReference>